<dbReference type="Proteomes" id="UP000815260">
    <property type="component" value="Chromosome 1B"/>
</dbReference>
<protein>
    <submittedName>
        <fullName evidence="1">Uncharacterized protein</fullName>
    </submittedName>
</protein>
<proteinExistence type="predicted"/>
<name>A0A9R1D9K7_WHEAT</name>
<reference evidence="1" key="2">
    <citation type="submission" date="2020-03" db="EMBL/GenBank/DDBJ databases">
        <title>The second near-complete assembly of the hexaploid bread wheat (Triticum aestivum) genome.</title>
        <authorList>
            <person name="Zimin A.V."/>
            <person name="Puiu D."/>
            <person name="Shumante A."/>
            <person name="Alonge M."/>
            <person name="Salzberg S.L."/>
        </authorList>
    </citation>
    <scope>NUCLEOTIDE SEQUENCE</scope>
    <source>
        <tissue evidence="1">Leaf</tissue>
    </source>
</reference>
<organism evidence="1">
    <name type="scientific">Triticum aestivum</name>
    <name type="common">Wheat</name>
    <dbReference type="NCBI Taxonomy" id="4565"/>
    <lineage>
        <taxon>Eukaryota</taxon>
        <taxon>Viridiplantae</taxon>
        <taxon>Streptophyta</taxon>
        <taxon>Embryophyta</taxon>
        <taxon>Tracheophyta</taxon>
        <taxon>Spermatophyta</taxon>
        <taxon>Magnoliopsida</taxon>
        <taxon>Liliopsida</taxon>
        <taxon>Poales</taxon>
        <taxon>Poaceae</taxon>
        <taxon>BOP clade</taxon>
        <taxon>Pooideae</taxon>
        <taxon>Triticodae</taxon>
        <taxon>Triticeae</taxon>
        <taxon>Triticinae</taxon>
        <taxon>Triticum</taxon>
    </lineage>
</organism>
<accession>A0A9R1D9K7</accession>
<reference evidence="1" key="1">
    <citation type="journal article" date="2017" name="Gigascience">
        <title>The first near-complete assembly of the hexaploid bread wheat genome, Triticum aestivum.</title>
        <authorList>
            <person name="Zimin A.V."/>
            <person name="Puiu D."/>
            <person name="Hall R."/>
            <person name="Kingan S."/>
            <person name="Clavijo B.J."/>
            <person name="Salzberg S.L."/>
        </authorList>
    </citation>
    <scope>NUCLEOTIDE SEQUENCE</scope>
    <source>
        <tissue evidence="1">Leaf</tissue>
    </source>
</reference>
<feature type="non-terminal residue" evidence="1">
    <location>
        <position position="25"/>
    </location>
</feature>
<comment type="caution">
    <text evidence="1">The sequence shown here is derived from an EMBL/GenBank/DDBJ whole genome shotgun (WGS) entry which is preliminary data.</text>
</comment>
<gene>
    <name evidence="1" type="ORF">CFC21_005427</name>
</gene>
<feature type="non-terminal residue" evidence="1">
    <location>
        <position position="1"/>
    </location>
</feature>
<dbReference type="AlphaFoldDB" id="A0A9R1D9K7"/>
<evidence type="ECO:0000313" key="1">
    <source>
        <dbReference type="EMBL" id="KAF6987818.1"/>
    </source>
</evidence>
<dbReference type="EMBL" id="CM022212">
    <property type="protein sequence ID" value="KAF6987818.1"/>
    <property type="molecule type" value="Genomic_DNA"/>
</dbReference>
<sequence>PRYVRENEACTANGLRSLVGVEKKL</sequence>